<keyword evidence="2" id="KW-1185">Reference proteome</keyword>
<name>A0ACB6FHR7_9PLEO</name>
<organism evidence="1 2">
    <name type="scientific">Alternaria gaisen</name>
    <dbReference type="NCBI Taxonomy" id="167740"/>
    <lineage>
        <taxon>Eukaryota</taxon>
        <taxon>Fungi</taxon>
        <taxon>Dikarya</taxon>
        <taxon>Ascomycota</taxon>
        <taxon>Pezizomycotina</taxon>
        <taxon>Dothideomycetes</taxon>
        <taxon>Pleosporomycetidae</taxon>
        <taxon>Pleosporales</taxon>
        <taxon>Pleosporineae</taxon>
        <taxon>Pleosporaceae</taxon>
        <taxon>Alternaria</taxon>
        <taxon>Alternaria sect. Alternaria</taxon>
    </lineage>
</organism>
<proteinExistence type="predicted"/>
<evidence type="ECO:0000313" key="2">
    <source>
        <dbReference type="Proteomes" id="UP000293547"/>
    </source>
</evidence>
<dbReference type="Proteomes" id="UP000293547">
    <property type="component" value="Unassembled WGS sequence"/>
</dbReference>
<accession>A0ACB6FHR7</accession>
<sequence length="92" mass="10332">MYEIADKYEVTGLKELACRNFALACEAFWDDEAFPIAIKHAFSTTVFKDRGLRDVIIKTVSSHDSLVRKTEIQAVMLEHSDLASTCTGLSFN</sequence>
<gene>
    <name evidence="1" type="ORF">AG0111_0g7523</name>
</gene>
<evidence type="ECO:0000313" key="1">
    <source>
        <dbReference type="EMBL" id="KAB2103954.1"/>
    </source>
</evidence>
<reference evidence="1 2" key="1">
    <citation type="journal article" date="2019" name="bioRxiv">
        <title>Genomics, evolutionary history and diagnostics of the Alternaria alternata species group including apple and Asian pear pathotypes.</title>
        <authorList>
            <person name="Armitage A.D."/>
            <person name="Cockerton H.M."/>
            <person name="Sreenivasaprasad S."/>
            <person name="Woodhall J.W."/>
            <person name="Lane C.R."/>
            <person name="Harrison R.J."/>
            <person name="Clarkson J.P."/>
        </authorList>
    </citation>
    <scope>NUCLEOTIDE SEQUENCE [LARGE SCALE GENOMIC DNA]</scope>
    <source>
        <strain evidence="1 2">FERA 650</strain>
    </source>
</reference>
<comment type="caution">
    <text evidence="1">The sequence shown here is derived from an EMBL/GenBank/DDBJ whole genome shotgun (WGS) entry which is preliminary data.</text>
</comment>
<dbReference type="EMBL" id="PDWZ02000007">
    <property type="protein sequence ID" value="KAB2103954.1"/>
    <property type="molecule type" value="Genomic_DNA"/>
</dbReference>
<protein>
    <submittedName>
        <fullName evidence="1">Uncharacterized protein</fullName>
    </submittedName>
</protein>